<accession>A0A0M9FY42</accession>
<gene>
    <name evidence="2" type="ORF">ABB37_06472</name>
</gene>
<proteinExistence type="predicted"/>
<organism evidence="2 3">
    <name type="scientific">Leptomonas pyrrhocoris</name>
    <name type="common">Firebug parasite</name>
    <dbReference type="NCBI Taxonomy" id="157538"/>
    <lineage>
        <taxon>Eukaryota</taxon>
        <taxon>Discoba</taxon>
        <taxon>Euglenozoa</taxon>
        <taxon>Kinetoplastea</taxon>
        <taxon>Metakinetoplastina</taxon>
        <taxon>Trypanosomatida</taxon>
        <taxon>Trypanosomatidae</taxon>
        <taxon>Leishmaniinae</taxon>
        <taxon>Leptomonas</taxon>
    </lineage>
</organism>
<evidence type="ECO:0000256" key="1">
    <source>
        <dbReference type="SAM" id="MobiDB-lite"/>
    </source>
</evidence>
<keyword evidence="3" id="KW-1185">Reference proteome</keyword>
<name>A0A0M9FY42_LEPPY</name>
<dbReference type="EMBL" id="LGTL01000014">
    <property type="protein sequence ID" value="KPA78343.1"/>
    <property type="molecule type" value="Genomic_DNA"/>
</dbReference>
<dbReference type="GeneID" id="26906761"/>
<feature type="region of interest" description="Disordered" evidence="1">
    <location>
        <begin position="268"/>
        <end position="318"/>
    </location>
</feature>
<comment type="caution">
    <text evidence="2">The sequence shown here is derived from an EMBL/GenBank/DDBJ whole genome shotgun (WGS) entry which is preliminary data.</text>
</comment>
<dbReference type="AlphaFoldDB" id="A0A0M9FY42"/>
<dbReference type="RefSeq" id="XP_015656782.1">
    <property type="nucleotide sequence ID" value="XM_015804804.1"/>
</dbReference>
<protein>
    <submittedName>
        <fullName evidence="2">Uncharacterized protein</fullName>
    </submittedName>
</protein>
<evidence type="ECO:0000313" key="3">
    <source>
        <dbReference type="Proteomes" id="UP000037923"/>
    </source>
</evidence>
<reference evidence="2 3" key="1">
    <citation type="submission" date="2015-07" db="EMBL/GenBank/DDBJ databases">
        <title>High-quality genome of monoxenous trypanosomatid Leptomonas pyrrhocoris.</title>
        <authorList>
            <person name="Flegontov P."/>
            <person name="Butenko A."/>
            <person name="Firsov S."/>
            <person name="Vlcek C."/>
            <person name="Logacheva M.D."/>
            <person name="Field M."/>
            <person name="Filatov D."/>
            <person name="Flegontova O."/>
            <person name="Gerasimov E."/>
            <person name="Jackson A.P."/>
            <person name="Kelly S."/>
            <person name="Opperdoes F."/>
            <person name="O'Reilly A."/>
            <person name="Votypka J."/>
            <person name="Yurchenko V."/>
            <person name="Lukes J."/>
        </authorList>
    </citation>
    <scope>NUCLEOTIDE SEQUENCE [LARGE SCALE GENOMIC DNA]</scope>
    <source>
        <strain evidence="2">H10</strain>
    </source>
</reference>
<dbReference type="Proteomes" id="UP000037923">
    <property type="component" value="Unassembled WGS sequence"/>
</dbReference>
<dbReference type="OMA" id="KMCMREL"/>
<feature type="compositionally biased region" description="Low complexity" evidence="1">
    <location>
        <begin position="297"/>
        <end position="309"/>
    </location>
</feature>
<sequence>MQDRLRCRRCHATLYFCPCCGAALNAAREVTAKGHHRPLTPLTAATVQSEAGNAVKSAWMQHLPARPVSAYEVYEAEQLDALRGSSGALASPAADSGGPKMQYDAECASPHTHTTVDAFKSVDPTSASTQEGQKHQRIIAVAWLRLSPPEKQHYEEVAQWWAGELQEKARNEPHTSPPVHAGLSATERNGVADVPAAAAVSADATTASSACQGGCKPIARKVPSKKSTRASGAASRATCRTLTSFNLFRLEMKARRWSVAEAAAVWQQMSPQEKGRYDAAAASCRTEGLRPPPLPPLSSSRSPLAASAATQEERGSGV</sequence>
<dbReference type="OrthoDB" id="267536at2759"/>
<evidence type="ECO:0000313" key="2">
    <source>
        <dbReference type="EMBL" id="KPA78343.1"/>
    </source>
</evidence>
<dbReference type="VEuPathDB" id="TriTrypDB:LpyrH10_14_1870"/>